<comment type="caution">
    <text evidence="4">The sequence shown here is derived from an EMBL/GenBank/DDBJ whole genome shotgun (WGS) entry which is preliminary data.</text>
</comment>
<proteinExistence type="predicted"/>
<dbReference type="Pfam" id="PF00990">
    <property type="entry name" value="GGDEF"/>
    <property type="match status" value="1"/>
</dbReference>
<feature type="transmembrane region" description="Helical" evidence="1">
    <location>
        <begin position="66"/>
        <end position="90"/>
    </location>
</feature>
<dbReference type="InterPro" id="IPR043128">
    <property type="entry name" value="Rev_trsase/Diguanyl_cyclase"/>
</dbReference>
<dbReference type="NCBIfam" id="TIGR00254">
    <property type="entry name" value="GGDEF"/>
    <property type="match status" value="1"/>
</dbReference>
<dbReference type="FunFam" id="3.30.70.270:FF:000001">
    <property type="entry name" value="Diguanylate cyclase domain protein"/>
    <property type="match status" value="1"/>
</dbReference>
<dbReference type="SMART" id="SM00052">
    <property type="entry name" value="EAL"/>
    <property type="match status" value="1"/>
</dbReference>
<organism evidence="4 5">
    <name type="scientific">Aquibacillus salsiterrae</name>
    <dbReference type="NCBI Taxonomy" id="2950439"/>
    <lineage>
        <taxon>Bacteria</taxon>
        <taxon>Bacillati</taxon>
        <taxon>Bacillota</taxon>
        <taxon>Bacilli</taxon>
        <taxon>Bacillales</taxon>
        <taxon>Bacillaceae</taxon>
        <taxon>Aquibacillus</taxon>
    </lineage>
</organism>
<dbReference type="Pfam" id="PF00563">
    <property type="entry name" value="EAL"/>
    <property type="match status" value="1"/>
</dbReference>
<feature type="transmembrane region" description="Helical" evidence="1">
    <location>
        <begin position="164"/>
        <end position="191"/>
    </location>
</feature>
<dbReference type="InterPro" id="IPR029787">
    <property type="entry name" value="Nucleotide_cyclase"/>
</dbReference>
<accession>A0A9X4AF84</accession>
<dbReference type="Gene3D" id="3.20.20.450">
    <property type="entry name" value="EAL domain"/>
    <property type="match status" value="1"/>
</dbReference>
<protein>
    <submittedName>
        <fullName evidence="4">EAL domain-containing protein</fullName>
    </submittedName>
</protein>
<dbReference type="CDD" id="cd01948">
    <property type="entry name" value="EAL"/>
    <property type="match status" value="1"/>
</dbReference>
<dbReference type="InterPro" id="IPR001633">
    <property type="entry name" value="EAL_dom"/>
</dbReference>
<dbReference type="RefSeq" id="WP_272446665.1">
    <property type="nucleotide sequence ID" value="NZ_JAMQKC010000011.1"/>
</dbReference>
<feature type="transmembrane region" description="Helical" evidence="1">
    <location>
        <begin position="198"/>
        <end position="219"/>
    </location>
</feature>
<evidence type="ECO:0000313" key="4">
    <source>
        <dbReference type="EMBL" id="MDC3417596.1"/>
    </source>
</evidence>
<feature type="transmembrane region" description="Helical" evidence="1">
    <location>
        <begin position="33"/>
        <end position="54"/>
    </location>
</feature>
<dbReference type="InterPro" id="IPR052155">
    <property type="entry name" value="Biofilm_reg_signaling"/>
</dbReference>
<evidence type="ECO:0000259" key="2">
    <source>
        <dbReference type="PROSITE" id="PS50883"/>
    </source>
</evidence>
<dbReference type="PROSITE" id="PS50883">
    <property type="entry name" value="EAL"/>
    <property type="match status" value="1"/>
</dbReference>
<feature type="transmembrane region" description="Helical" evidence="1">
    <location>
        <begin position="9"/>
        <end position="27"/>
    </location>
</feature>
<feature type="transmembrane region" description="Helical" evidence="1">
    <location>
        <begin position="270"/>
        <end position="287"/>
    </location>
</feature>
<dbReference type="Gene3D" id="3.30.70.270">
    <property type="match status" value="1"/>
</dbReference>
<feature type="transmembrane region" description="Helical" evidence="1">
    <location>
        <begin position="231"/>
        <end position="249"/>
    </location>
</feature>
<dbReference type="PANTHER" id="PTHR44757">
    <property type="entry name" value="DIGUANYLATE CYCLASE DGCP"/>
    <property type="match status" value="1"/>
</dbReference>
<keyword evidence="5" id="KW-1185">Reference proteome</keyword>
<feature type="transmembrane region" description="Helical" evidence="1">
    <location>
        <begin position="96"/>
        <end position="119"/>
    </location>
</feature>
<dbReference type="InterPro" id="IPR035919">
    <property type="entry name" value="EAL_sf"/>
</dbReference>
<gene>
    <name evidence="4" type="ORF">NC799_11880</name>
</gene>
<reference evidence="4" key="1">
    <citation type="submission" date="2022-06" db="EMBL/GenBank/DDBJ databases">
        <title>Aquibacillus sp. a new bacterium isolated from soil saline samples.</title>
        <authorList>
            <person name="Galisteo C."/>
            <person name="De La Haba R."/>
            <person name="Sanchez-Porro C."/>
            <person name="Ventosa A."/>
        </authorList>
    </citation>
    <scope>NUCLEOTIDE SEQUENCE</scope>
    <source>
        <strain evidence="4">3ASR75-54</strain>
    </source>
</reference>
<keyword evidence="1" id="KW-0812">Transmembrane</keyword>
<dbReference type="SUPFAM" id="SSF141868">
    <property type="entry name" value="EAL domain-like"/>
    <property type="match status" value="1"/>
</dbReference>
<feature type="domain" description="GGDEF" evidence="3">
    <location>
        <begin position="372"/>
        <end position="504"/>
    </location>
</feature>
<dbReference type="InterPro" id="IPR000160">
    <property type="entry name" value="GGDEF_dom"/>
</dbReference>
<evidence type="ECO:0000313" key="5">
    <source>
        <dbReference type="Proteomes" id="UP001145069"/>
    </source>
</evidence>
<dbReference type="EMBL" id="JAMQKC010000011">
    <property type="protein sequence ID" value="MDC3417596.1"/>
    <property type="molecule type" value="Genomic_DNA"/>
</dbReference>
<feature type="transmembrane region" description="Helical" evidence="1">
    <location>
        <begin position="131"/>
        <end position="152"/>
    </location>
</feature>
<evidence type="ECO:0000256" key="1">
    <source>
        <dbReference type="SAM" id="Phobius"/>
    </source>
</evidence>
<feature type="domain" description="EAL" evidence="2">
    <location>
        <begin position="512"/>
        <end position="765"/>
    </location>
</feature>
<dbReference type="SMART" id="SM00267">
    <property type="entry name" value="GGDEF"/>
    <property type="match status" value="1"/>
</dbReference>
<evidence type="ECO:0000259" key="3">
    <source>
        <dbReference type="PROSITE" id="PS50887"/>
    </source>
</evidence>
<dbReference type="SUPFAM" id="SSF55073">
    <property type="entry name" value="Nucleotide cyclase"/>
    <property type="match status" value="1"/>
</dbReference>
<keyword evidence="1" id="KW-0472">Membrane</keyword>
<dbReference type="PANTHER" id="PTHR44757:SF2">
    <property type="entry name" value="BIOFILM ARCHITECTURE MAINTENANCE PROTEIN MBAA"/>
    <property type="match status" value="1"/>
</dbReference>
<dbReference type="CDD" id="cd01949">
    <property type="entry name" value="GGDEF"/>
    <property type="match status" value="1"/>
</dbReference>
<dbReference type="PROSITE" id="PS50887">
    <property type="entry name" value="GGDEF"/>
    <property type="match status" value="1"/>
</dbReference>
<name>A0A9X4AF84_9BACI</name>
<dbReference type="AlphaFoldDB" id="A0A9X4AF84"/>
<keyword evidence="1" id="KW-1133">Transmembrane helix</keyword>
<sequence length="777" mass="88929">MLKSIQQRCLLIIGLHTFLYYLYLYLTKDNEKILLVGSDVFVLVAALLSFVWLYKRFLKTNDRFKYFWLVLSIGTGCSVIAQVICLYYRLFLNTYLPYPSLADAAWLLQSFLFVVALVIKKRLLESYYPVTRFLFNILIIITVAVTLSWKYLIGPGFSSSTDSILTIVVSMSYPILNLVVLSASISLYFIAQHSINKTVLSLLTISFFAQIVADSVYIFTFMDSIIVDHGIWVMPLWSLSLFLIGFAGNQVSQSQSLKSNQLHMIDRSNLVTNISIVILFILVITFNPTMTEIDVGFLVTFFLLFIKQIITLSENEKLSLGLEQKITERTAELHTTLERMERMANFDPLTKLPNRNVIINFLEDKFRKQEQEKLAVMFIDLDHFKTVNDTMGHEAGDFLLVDVSKRLTNSVRTNDIVARQGGDEFIILVDNVDYEETKRIAERIVDSFDSPFLLRGNEFYTTPSIGISIYPDDATNKDDLIKAADNAMYQSKEIGKNTYQFYGDISTTLSRQLAIESGLRYALENHQMHLEFQPQIDLKTRNIVGIEALLRWEHPLLGNITPEEFIPIAENTGLIYKIGKWVLRTACAHNKAWQLNGYPPITIAVNLSPLQFKDPNFVSDVDNILLETELAPQYLELEITERHMQNIDLSRQVITTLKDLGVSISIDDFGTGYSSLSVLHQLPIDRMKIDQAFINDFHKNEKTSGLVKTITEMGRNLNFELVAEGIESEEQVTILKEYGCHIGQGYLFSYPLKLNQVEQLFNKYYSLQEKHRESSSP</sequence>
<dbReference type="Proteomes" id="UP001145069">
    <property type="component" value="Unassembled WGS sequence"/>
</dbReference>